<feature type="region of interest" description="Disordered" evidence="1">
    <location>
        <begin position="101"/>
        <end position="138"/>
    </location>
</feature>
<feature type="domain" description="PDZ" evidence="2">
    <location>
        <begin position="22"/>
        <end position="100"/>
    </location>
</feature>
<feature type="compositionally biased region" description="Low complexity" evidence="1">
    <location>
        <begin position="111"/>
        <end position="126"/>
    </location>
</feature>
<gene>
    <name evidence="3" type="ORF">HERI1096_LOCUS23681</name>
</gene>
<dbReference type="SUPFAM" id="SSF50156">
    <property type="entry name" value="PDZ domain-like"/>
    <property type="match status" value="1"/>
</dbReference>
<dbReference type="SMART" id="SM00228">
    <property type="entry name" value="PDZ"/>
    <property type="match status" value="1"/>
</dbReference>
<proteinExistence type="predicted"/>
<dbReference type="PROSITE" id="PS50106">
    <property type="entry name" value="PDZ"/>
    <property type="match status" value="1"/>
</dbReference>
<accession>A0A7S3B396</accession>
<dbReference type="Pfam" id="PF00595">
    <property type="entry name" value="PDZ"/>
    <property type="match status" value="1"/>
</dbReference>
<dbReference type="InterPro" id="IPR036034">
    <property type="entry name" value="PDZ_sf"/>
</dbReference>
<evidence type="ECO:0000256" key="1">
    <source>
        <dbReference type="SAM" id="MobiDB-lite"/>
    </source>
</evidence>
<dbReference type="InterPro" id="IPR001478">
    <property type="entry name" value="PDZ"/>
</dbReference>
<dbReference type="Gene3D" id="2.30.42.10">
    <property type="match status" value="1"/>
</dbReference>
<reference evidence="3" key="1">
    <citation type="submission" date="2021-01" db="EMBL/GenBank/DDBJ databases">
        <authorList>
            <person name="Corre E."/>
            <person name="Pelletier E."/>
            <person name="Niang G."/>
            <person name="Scheremetjew M."/>
            <person name="Finn R."/>
            <person name="Kale V."/>
            <person name="Holt S."/>
            <person name="Cochrane G."/>
            <person name="Meng A."/>
            <person name="Brown T."/>
            <person name="Cohen L."/>
        </authorList>
    </citation>
    <scope>NUCLEOTIDE SEQUENCE</scope>
    <source>
        <strain evidence="3">CCMP281</strain>
    </source>
</reference>
<evidence type="ECO:0000313" key="3">
    <source>
        <dbReference type="EMBL" id="CAE0122979.1"/>
    </source>
</evidence>
<dbReference type="EMBL" id="HBHX01042705">
    <property type="protein sequence ID" value="CAE0122979.1"/>
    <property type="molecule type" value="Transcribed_RNA"/>
</dbReference>
<protein>
    <recommendedName>
        <fullName evidence="2">PDZ domain-containing protein</fullName>
    </recommendedName>
</protein>
<name>A0A7S3B396_9EUKA</name>
<evidence type="ECO:0000259" key="2">
    <source>
        <dbReference type="PROSITE" id="PS50106"/>
    </source>
</evidence>
<organism evidence="3">
    <name type="scientific">Haptolina ericina</name>
    <dbReference type="NCBI Taxonomy" id="156174"/>
    <lineage>
        <taxon>Eukaryota</taxon>
        <taxon>Haptista</taxon>
        <taxon>Haptophyta</taxon>
        <taxon>Prymnesiophyceae</taxon>
        <taxon>Prymnesiales</taxon>
        <taxon>Prymnesiaceae</taxon>
        <taxon>Haptolina</taxon>
    </lineage>
</organism>
<sequence length="138" mass="15181">MGVQINLDEMVDFDMSMYEQLNVIISKEKLSDRIGVGLAKDSKKGLKVVTLAQDGLAAAQLVRGDRLLSVNGEPCHLESQTNKLLRESTEITFVVLRRNESWTPGDDETGRSQMTSSSGSETGTPSKQRKNKIGHTMV</sequence>
<feature type="compositionally biased region" description="Basic residues" evidence="1">
    <location>
        <begin position="127"/>
        <end position="138"/>
    </location>
</feature>
<dbReference type="AlphaFoldDB" id="A0A7S3B396"/>